<protein>
    <submittedName>
        <fullName evidence="2">Uncharacterized protein</fullName>
    </submittedName>
</protein>
<proteinExistence type="predicted"/>
<dbReference type="Proteomes" id="UP001172155">
    <property type="component" value="Unassembled WGS sequence"/>
</dbReference>
<comment type="caution">
    <text evidence="2">The sequence shown here is derived from an EMBL/GenBank/DDBJ whole genome shotgun (WGS) entry which is preliminary data.</text>
</comment>
<organism evidence="2 3">
    <name type="scientific">Schizothecium vesticola</name>
    <dbReference type="NCBI Taxonomy" id="314040"/>
    <lineage>
        <taxon>Eukaryota</taxon>
        <taxon>Fungi</taxon>
        <taxon>Dikarya</taxon>
        <taxon>Ascomycota</taxon>
        <taxon>Pezizomycotina</taxon>
        <taxon>Sordariomycetes</taxon>
        <taxon>Sordariomycetidae</taxon>
        <taxon>Sordariales</taxon>
        <taxon>Schizotheciaceae</taxon>
        <taxon>Schizothecium</taxon>
    </lineage>
</organism>
<feature type="compositionally biased region" description="Basic and acidic residues" evidence="1">
    <location>
        <begin position="207"/>
        <end position="216"/>
    </location>
</feature>
<evidence type="ECO:0000256" key="1">
    <source>
        <dbReference type="SAM" id="MobiDB-lite"/>
    </source>
</evidence>
<accession>A0AA40FBS9</accession>
<evidence type="ECO:0000313" key="2">
    <source>
        <dbReference type="EMBL" id="KAK0754887.1"/>
    </source>
</evidence>
<dbReference type="AlphaFoldDB" id="A0AA40FBS9"/>
<feature type="region of interest" description="Disordered" evidence="1">
    <location>
        <begin position="186"/>
        <end position="220"/>
    </location>
</feature>
<reference evidence="2" key="1">
    <citation type="submission" date="2023-06" db="EMBL/GenBank/DDBJ databases">
        <title>Genome-scale phylogeny and comparative genomics of the fungal order Sordariales.</title>
        <authorList>
            <consortium name="Lawrence Berkeley National Laboratory"/>
            <person name="Hensen N."/>
            <person name="Bonometti L."/>
            <person name="Westerberg I."/>
            <person name="Brannstrom I.O."/>
            <person name="Guillou S."/>
            <person name="Cros-Aarteil S."/>
            <person name="Calhoun S."/>
            <person name="Haridas S."/>
            <person name="Kuo A."/>
            <person name="Mondo S."/>
            <person name="Pangilinan J."/>
            <person name="Riley R."/>
            <person name="LaButti K."/>
            <person name="Andreopoulos B."/>
            <person name="Lipzen A."/>
            <person name="Chen C."/>
            <person name="Yanf M."/>
            <person name="Daum C."/>
            <person name="Ng V."/>
            <person name="Clum A."/>
            <person name="Steindorff A."/>
            <person name="Ohm R."/>
            <person name="Martin F."/>
            <person name="Silar P."/>
            <person name="Natvig D."/>
            <person name="Lalanne C."/>
            <person name="Gautier V."/>
            <person name="Ament-velasquez S.L."/>
            <person name="Kruys A."/>
            <person name="Hutchinson M.I."/>
            <person name="Powell A.J."/>
            <person name="Barry K."/>
            <person name="Miller A.N."/>
            <person name="Grigoriev I.V."/>
            <person name="Debuchy R."/>
            <person name="Gladieux P."/>
            <person name="Thoren M.H."/>
            <person name="Johannesson H."/>
        </authorList>
    </citation>
    <scope>NUCLEOTIDE SEQUENCE</scope>
    <source>
        <strain evidence="2">SMH3187-1</strain>
    </source>
</reference>
<sequence>MHVQLDRCDVGASPHPPCRYRVTDGKGVPCGVSTKSLELDEAPMVAGATSHSIEAYIGVAQCSRDLRRPASRWLPATLEEAKEDFDDGPVAADRSSGPAVWQFGNGSGRLEGGEGRRKRRRDLLQHGTCSKHCHLPTYLATAERLKNVNCQQHVYRARRARRLFPPVRLIGLMALLVLGPPRPHVNRPPPLPPNAKHFPIEPDETTGEGRDNKVKTPDGPPKSYTRCALFFRPIFHSGGFQDNTAHCRHPRAAAAHQAS</sequence>
<dbReference type="EMBL" id="JAUKUD010000001">
    <property type="protein sequence ID" value="KAK0754887.1"/>
    <property type="molecule type" value="Genomic_DNA"/>
</dbReference>
<name>A0AA40FBS9_9PEZI</name>
<gene>
    <name evidence="2" type="ORF">B0T18DRAFT_47920</name>
</gene>
<evidence type="ECO:0000313" key="3">
    <source>
        <dbReference type="Proteomes" id="UP001172155"/>
    </source>
</evidence>
<keyword evidence="3" id="KW-1185">Reference proteome</keyword>